<dbReference type="Proteomes" id="UP000184529">
    <property type="component" value="Unassembled WGS sequence"/>
</dbReference>
<organism evidence="2 3">
    <name type="scientific">Desulfofundulus thermosubterraneus DSM 16057</name>
    <dbReference type="NCBI Taxonomy" id="1121432"/>
    <lineage>
        <taxon>Bacteria</taxon>
        <taxon>Bacillati</taxon>
        <taxon>Bacillota</taxon>
        <taxon>Clostridia</taxon>
        <taxon>Eubacteriales</taxon>
        <taxon>Peptococcaceae</taxon>
        <taxon>Desulfofundulus</taxon>
    </lineage>
</organism>
<keyword evidence="1" id="KW-0175">Coiled coil</keyword>
<evidence type="ECO:0000313" key="2">
    <source>
        <dbReference type="EMBL" id="SHJ56117.1"/>
    </source>
</evidence>
<proteinExistence type="predicted"/>
<sequence length="550" mass="63116">MFFRKVTSRSGGKEYTYLKLIENYREGNKVKQRVIANLGNLENLTPEKVEGLIDGLARICGVSRRPANIEARKVLRYGEVLAIHRIWEMLDVGRAVEAAFSGERYDPDTALLLELMAINQIINPPNKQAISEWYRCLYFPEAQGKEFLDHHFYRALDSVAGVKERLEEELFQRLCAFTRVSREVAFCLLTTATVEPAPRSDLEHSPYGRYLLQSPLEEQLVYLGILVSREGMPFGHRILHEVPDEGDFREIVHHLQTAHGTRQCIFVGDRRLVAAPHLEVLMSHGYHYLVRRKVQSEWELRLCERELVENRAEFKEVDGALWYREVVEGGVRYLVCYSPAAAREKAIALAERLDEVEEELRKLQKAVASEHRSGKRTLPRGATILKDKYCRRYFDWHYSEATGELTWCRKEDVITREEKTAGAFLLETNATLMDGRELLLAYTGLSQLGESFEEIRSFETRPKEFYRERNLSASIFVCVLAAMLEKTLEGLLRRAGIPLTSRQAMELLEEVKVAINRVDDVELKSVTSIEKTQAEILQAIGVPDPRAVVV</sequence>
<dbReference type="OrthoDB" id="9767746at2"/>
<evidence type="ECO:0000256" key="1">
    <source>
        <dbReference type="SAM" id="Coils"/>
    </source>
</evidence>
<name>A0A1M6KB35_9FIRM</name>
<gene>
    <name evidence="2" type="ORF">SAMN02745219_02833</name>
</gene>
<dbReference type="EMBL" id="FQZM01000041">
    <property type="protein sequence ID" value="SHJ56117.1"/>
    <property type="molecule type" value="Genomic_DNA"/>
</dbReference>
<keyword evidence="3" id="KW-1185">Reference proteome</keyword>
<protein>
    <recommendedName>
        <fullName evidence="4">Transposase</fullName>
    </recommendedName>
</protein>
<dbReference type="AlphaFoldDB" id="A0A1M6KB35"/>
<dbReference type="InterPro" id="IPR047654">
    <property type="entry name" value="IS1634_transpos"/>
</dbReference>
<evidence type="ECO:0008006" key="4">
    <source>
        <dbReference type="Google" id="ProtNLM"/>
    </source>
</evidence>
<feature type="coiled-coil region" evidence="1">
    <location>
        <begin position="346"/>
        <end position="373"/>
    </location>
</feature>
<dbReference type="RefSeq" id="WP_072870582.1">
    <property type="nucleotide sequence ID" value="NZ_FQZM01000041.1"/>
</dbReference>
<dbReference type="NCBIfam" id="NF033559">
    <property type="entry name" value="transpos_IS1634"/>
    <property type="match status" value="1"/>
</dbReference>
<evidence type="ECO:0000313" key="3">
    <source>
        <dbReference type="Proteomes" id="UP000184529"/>
    </source>
</evidence>
<reference evidence="3" key="1">
    <citation type="submission" date="2016-11" db="EMBL/GenBank/DDBJ databases">
        <authorList>
            <person name="Varghese N."/>
            <person name="Submissions S."/>
        </authorList>
    </citation>
    <scope>NUCLEOTIDE SEQUENCE [LARGE SCALE GENOMIC DNA]</scope>
    <source>
        <strain evidence="3">DSM 16057</strain>
    </source>
</reference>
<dbReference type="STRING" id="1121432.SAMN02745219_02833"/>
<accession>A0A1M6KB35</accession>